<dbReference type="InterPro" id="IPR038765">
    <property type="entry name" value="Papain-like_cys_pep_sf"/>
</dbReference>
<dbReference type="Gene3D" id="3.90.70.80">
    <property type="match status" value="2"/>
</dbReference>
<accession>A0A9W7AI15</accession>
<dbReference type="OrthoDB" id="409956at2759"/>
<comment type="caution">
    <text evidence="4">The sequence shown here is derived from an EMBL/GenBank/DDBJ whole genome shotgun (WGS) entry which is preliminary data.</text>
</comment>
<protein>
    <recommendedName>
        <fullName evidence="3">OTU domain-containing protein</fullName>
    </recommendedName>
</protein>
<sequence length="342" mass="38150">MRIVTPFLPLIPFLTSLTLIPPSTSTTGLPRSPYSSSHAFKSSQHSPEKPPWNPSPGIKLDGFLKESVPSEPGLWEKGEFAITGKYGTHTLISSDPTTFKKFFHLRQVPGDGNCLFHSIALSYLHKIEGGRHEPFHVDSKRLRWYSDRLRCVACEGLKGRRVSVGKYPEIDENGSDKNESPARLRKRLQNATPKYRKNPKLHLQQKTYMSCEELVESAAAQYNITGDEYLNSMAEDSTWGGGPEIVSLSNSLKLPIHVYELHWISKKDPRLTGKHLGAGRWGVKRMACFGSPKFDGNGCINVLSCDCRFPDLGSPGRKGVKQGNHFMSMFGGDNFVDEGENN</sequence>
<keyword evidence="2" id="KW-0732">Signal</keyword>
<dbReference type="EMBL" id="BRXW01000657">
    <property type="protein sequence ID" value="GMH72642.1"/>
    <property type="molecule type" value="Genomic_DNA"/>
</dbReference>
<proteinExistence type="predicted"/>
<evidence type="ECO:0000313" key="4">
    <source>
        <dbReference type="EMBL" id="GMH72642.1"/>
    </source>
</evidence>
<dbReference type="PROSITE" id="PS50802">
    <property type="entry name" value="OTU"/>
    <property type="match status" value="1"/>
</dbReference>
<evidence type="ECO:0000313" key="5">
    <source>
        <dbReference type="Proteomes" id="UP001165122"/>
    </source>
</evidence>
<dbReference type="Pfam" id="PF02338">
    <property type="entry name" value="OTU"/>
    <property type="match status" value="1"/>
</dbReference>
<dbReference type="SUPFAM" id="SSF54001">
    <property type="entry name" value="Cysteine proteinases"/>
    <property type="match status" value="1"/>
</dbReference>
<evidence type="ECO:0000259" key="3">
    <source>
        <dbReference type="PROSITE" id="PS50802"/>
    </source>
</evidence>
<reference evidence="5" key="1">
    <citation type="journal article" date="2023" name="Commun. Biol.">
        <title>Genome analysis of Parmales, the sister group of diatoms, reveals the evolutionary specialization of diatoms from phago-mixotrophs to photoautotrophs.</title>
        <authorList>
            <person name="Ban H."/>
            <person name="Sato S."/>
            <person name="Yoshikawa S."/>
            <person name="Yamada K."/>
            <person name="Nakamura Y."/>
            <person name="Ichinomiya M."/>
            <person name="Sato N."/>
            <person name="Blanc-Mathieu R."/>
            <person name="Endo H."/>
            <person name="Kuwata A."/>
            <person name="Ogata H."/>
        </authorList>
    </citation>
    <scope>NUCLEOTIDE SEQUENCE [LARGE SCALE GENOMIC DNA]</scope>
    <source>
        <strain evidence="5">NIES 3700</strain>
    </source>
</reference>
<evidence type="ECO:0000256" key="1">
    <source>
        <dbReference type="SAM" id="MobiDB-lite"/>
    </source>
</evidence>
<gene>
    <name evidence="4" type="ORF">TrLO_g3542</name>
</gene>
<keyword evidence="5" id="KW-1185">Reference proteome</keyword>
<organism evidence="4 5">
    <name type="scientific">Triparma laevis f. longispina</name>
    <dbReference type="NCBI Taxonomy" id="1714387"/>
    <lineage>
        <taxon>Eukaryota</taxon>
        <taxon>Sar</taxon>
        <taxon>Stramenopiles</taxon>
        <taxon>Ochrophyta</taxon>
        <taxon>Bolidophyceae</taxon>
        <taxon>Parmales</taxon>
        <taxon>Triparmaceae</taxon>
        <taxon>Triparma</taxon>
    </lineage>
</organism>
<name>A0A9W7AI15_9STRA</name>
<evidence type="ECO:0000256" key="2">
    <source>
        <dbReference type="SAM" id="SignalP"/>
    </source>
</evidence>
<dbReference type="InterPro" id="IPR003323">
    <property type="entry name" value="OTU_dom"/>
</dbReference>
<dbReference type="CDD" id="cd22744">
    <property type="entry name" value="OTU"/>
    <property type="match status" value="1"/>
</dbReference>
<dbReference type="Proteomes" id="UP001165122">
    <property type="component" value="Unassembled WGS sequence"/>
</dbReference>
<feature type="domain" description="OTU" evidence="3">
    <location>
        <begin position="103"/>
        <end position="282"/>
    </location>
</feature>
<feature type="signal peptide" evidence="2">
    <location>
        <begin position="1"/>
        <end position="25"/>
    </location>
</feature>
<feature type="compositionally biased region" description="Low complexity" evidence="1">
    <location>
        <begin position="28"/>
        <end position="45"/>
    </location>
</feature>
<feature type="region of interest" description="Disordered" evidence="1">
    <location>
        <begin position="28"/>
        <end position="54"/>
    </location>
</feature>
<feature type="chain" id="PRO_5040842593" description="OTU domain-containing protein" evidence="2">
    <location>
        <begin position="26"/>
        <end position="342"/>
    </location>
</feature>
<dbReference type="AlphaFoldDB" id="A0A9W7AI15"/>